<reference evidence="2" key="1">
    <citation type="submission" date="2018-06" db="EMBL/GenBank/DDBJ databases">
        <authorList>
            <person name="Zhirakovskaya E."/>
        </authorList>
    </citation>
    <scope>NUCLEOTIDE SEQUENCE</scope>
</reference>
<evidence type="ECO:0000256" key="1">
    <source>
        <dbReference type="ARBA" id="ARBA00022737"/>
    </source>
</evidence>
<proteinExistence type="predicted"/>
<dbReference type="AlphaFoldDB" id="A0A3B1BXS5"/>
<dbReference type="PANTHER" id="PTHR24104:SF25">
    <property type="entry name" value="PROTEIN LIN-41"/>
    <property type="match status" value="1"/>
</dbReference>
<accession>A0A3B1BXS5</accession>
<dbReference type="InterPro" id="IPR001258">
    <property type="entry name" value="NHL_repeat"/>
</dbReference>
<dbReference type="SUPFAM" id="SSF63829">
    <property type="entry name" value="Calcium-dependent phosphotriesterase"/>
    <property type="match status" value="2"/>
</dbReference>
<dbReference type="EMBL" id="UOGC01000010">
    <property type="protein sequence ID" value="VAX15490.1"/>
    <property type="molecule type" value="Genomic_DNA"/>
</dbReference>
<dbReference type="PROSITE" id="PS51257">
    <property type="entry name" value="PROKAR_LIPOPROTEIN"/>
    <property type="match status" value="1"/>
</dbReference>
<dbReference type="Gene3D" id="2.120.10.30">
    <property type="entry name" value="TolB, C-terminal domain"/>
    <property type="match status" value="2"/>
</dbReference>
<organism evidence="2">
    <name type="scientific">hydrothermal vent metagenome</name>
    <dbReference type="NCBI Taxonomy" id="652676"/>
    <lineage>
        <taxon>unclassified sequences</taxon>
        <taxon>metagenomes</taxon>
        <taxon>ecological metagenomes</taxon>
    </lineage>
</organism>
<dbReference type="InterPro" id="IPR050952">
    <property type="entry name" value="TRIM-NHL_E3_ligases"/>
</dbReference>
<evidence type="ECO:0000313" key="2">
    <source>
        <dbReference type="EMBL" id="VAX15490.1"/>
    </source>
</evidence>
<protein>
    <submittedName>
        <fullName evidence="2">NHL repeat domain protein</fullName>
    </submittedName>
</protein>
<sequence>MTFIRQFVKNGQWRLVALACLAIFATSACVTQIAEREFIPPVYPPPPEEPRFVWERMILSTADVEAEDRKTSLRRMLTGERKGGIGLGKPYGVVVNKGRVFIGDTAASSVMALDFAEGAFFLVGDEDGPGQIYKPLGMTMDATGNLFIVDGAAKNVKMYTREGKWLTTIGAKGDFSRPTGVAVSADGSRVYVVDTGGVGSTKHHVVVYDVASGDHLFDIGKRGDSPGEFNLPNNAMINIDGNLYVVDGGNFRIQVFSPDGKFIRMIGSIGRQLGQFSRPKGIAHDEDGNIYVADAAFGNFQIFNIKGELLLFVGGRGSGGPAQFFLPAGIAVDEDGRVYMADQFYRKIGVFRPANLQPEDGCLGKIFSRR</sequence>
<keyword evidence="1" id="KW-0677">Repeat</keyword>
<name>A0A3B1BXS5_9ZZZZ</name>
<dbReference type="InterPro" id="IPR011042">
    <property type="entry name" value="6-blade_b-propeller_TolB-like"/>
</dbReference>
<dbReference type="PANTHER" id="PTHR24104">
    <property type="entry name" value="E3 UBIQUITIN-PROTEIN LIGASE NHLRC1-RELATED"/>
    <property type="match status" value="1"/>
</dbReference>
<gene>
    <name evidence="2" type="ORF">MNBD_NITROSPINAE01-757</name>
</gene>
<dbReference type="PROSITE" id="PS51125">
    <property type="entry name" value="NHL"/>
    <property type="match status" value="2"/>
</dbReference>
<dbReference type="GO" id="GO:0008270">
    <property type="term" value="F:zinc ion binding"/>
    <property type="evidence" value="ECO:0007669"/>
    <property type="project" value="UniProtKB-KW"/>
</dbReference>